<feature type="transmembrane region" description="Helical" evidence="1">
    <location>
        <begin position="55"/>
        <end position="76"/>
    </location>
</feature>
<feature type="transmembrane region" description="Helical" evidence="1">
    <location>
        <begin position="83"/>
        <end position="105"/>
    </location>
</feature>
<protein>
    <submittedName>
        <fullName evidence="2">Uncharacterized protein</fullName>
    </submittedName>
</protein>
<feature type="transmembrane region" description="Helical" evidence="1">
    <location>
        <begin position="250"/>
        <end position="271"/>
    </location>
</feature>
<feature type="transmembrane region" description="Helical" evidence="1">
    <location>
        <begin position="153"/>
        <end position="173"/>
    </location>
</feature>
<feature type="transmembrane region" description="Helical" evidence="1">
    <location>
        <begin position="216"/>
        <end position="238"/>
    </location>
</feature>
<dbReference type="KEGG" id="psl:Psta_1062"/>
<organism evidence="2 3">
    <name type="scientific">Pirellula staleyi (strain ATCC 27377 / DSM 6068 / ICPB 4128)</name>
    <name type="common">Pirella staleyi</name>
    <dbReference type="NCBI Taxonomy" id="530564"/>
    <lineage>
        <taxon>Bacteria</taxon>
        <taxon>Pseudomonadati</taxon>
        <taxon>Planctomycetota</taxon>
        <taxon>Planctomycetia</taxon>
        <taxon>Pirellulales</taxon>
        <taxon>Pirellulaceae</taxon>
        <taxon>Pirellula</taxon>
    </lineage>
</organism>
<dbReference type="EMBL" id="CP001848">
    <property type="protein sequence ID" value="ADB15745.1"/>
    <property type="molecule type" value="Genomic_DNA"/>
</dbReference>
<accession>D2R8C8</accession>
<dbReference type="AlphaFoldDB" id="D2R8C8"/>
<evidence type="ECO:0000313" key="3">
    <source>
        <dbReference type="Proteomes" id="UP000001887"/>
    </source>
</evidence>
<dbReference type="Proteomes" id="UP000001887">
    <property type="component" value="Chromosome"/>
</dbReference>
<keyword evidence="1" id="KW-0472">Membrane</keyword>
<reference evidence="2 3" key="1">
    <citation type="journal article" date="2009" name="Stand. Genomic Sci.">
        <title>Complete genome sequence of Pirellula staleyi type strain (ATCC 27377).</title>
        <authorList>
            <person name="Clum A."/>
            <person name="Tindall B.J."/>
            <person name="Sikorski J."/>
            <person name="Ivanova N."/>
            <person name="Mavrommatis K."/>
            <person name="Lucas S."/>
            <person name="Glavina del Rio T."/>
            <person name="Nolan M."/>
            <person name="Chen F."/>
            <person name="Tice H."/>
            <person name="Pitluck S."/>
            <person name="Cheng J.F."/>
            <person name="Chertkov O."/>
            <person name="Brettin T."/>
            <person name="Han C."/>
            <person name="Detter J.C."/>
            <person name="Kuske C."/>
            <person name="Bruce D."/>
            <person name="Goodwin L."/>
            <person name="Ovchinikova G."/>
            <person name="Pati A."/>
            <person name="Mikhailova N."/>
            <person name="Chen A."/>
            <person name="Palaniappan K."/>
            <person name="Land M."/>
            <person name="Hauser L."/>
            <person name="Chang Y.J."/>
            <person name="Jeffries C.D."/>
            <person name="Chain P."/>
            <person name="Rohde M."/>
            <person name="Goker M."/>
            <person name="Bristow J."/>
            <person name="Eisen J.A."/>
            <person name="Markowitz V."/>
            <person name="Hugenholtz P."/>
            <person name="Kyrpides N.C."/>
            <person name="Klenk H.P."/>
            <person name="Lapidus A."/>
        </authorList>
    </citation>
    <scope>NUCLEOTIDE SEQUENCE [LARGE SCALE GENOMIC DNA]</scope>
    <source>
        <strain evidence="3">ATCC 27377 / DSM 6068 / ICPB 4128</strain>
    </source>
</reference>
<proteinExistence type="predicted"/>
<gene>
    <name evidence="2" type="ordered locus">Psta_1062</name>
</gene>
<feature type="transmembrane region" description="Helical" evidence="1">
    <location>
        <begin position="111"/>
        <end position="132"/>
    </location>
</feature>
<feature type="transmembrane region" description="Helical" evidence="1">
    <location>
        <begin position="20"/>
        <end position="43"/>
    </location>
</feature>
<keyword evidence="1" id="KW-0812">Transmembrane</keyword>
<feature type="transmembrane region" description="Helical" evidence="1">
    <location>
        <begin position="185"/>
        <end position="209"/>
    </location>
</feature>
<name>D2R8C8_PIRSD</name>
<evidence type="ECO:0000313" key="2">
    <source>
        <dbReference type="EMBL" id="ADB15745.1"/>
    </source>
</evidence>
<keyword evidence="1" id="KW-1133">Transmembrane helix</keyword>
<evidence type="ECO:0000256" key="1">
    <source>
        <dbReference type="SAM" id="Phobius"/>
    </source>
</evidence>
<dbReference type="HOGENOM" id="CLU_979535_0_0_0"/>
<keyword evidence="3" id="KW-1185">Reference proteome</keyword>
<sequence length="284" mass="31231">MNEDDPIAAVSNVGEDRQKFLLGGAVYAHLVTTVLVVIGSALLPLGKVTGELPLGLVEAGATGAMFGIGLMVPLCIAYGPKSLMVRLSIVMAIVLVLLSITGFWQSTRSRWLIELTHIHIALLEATALFYAFRVAGLQLYRETSTADKPANSGFSIAALMELTLVVAVIFGLQRYRVFQGETGPWQLHLFVPGFALIATLPCALWLFSFKSVLRRFFLVYGVMAVLTAIVLTTAAYNPQLVPGRFSSIEMQQYCVLISTTCSVLSIFMLILRFNRYRLRWGWCS</sequence>